<evidence type="ECO:0000256" key="6">
    <source>
        <dbReference type="ARBA" id="ARBA00022723"/>
    </source>
</evidence>
<dbReference type="Gene3D" id="3.80.30.20">
    <property type="entry name" value="tm_1862 like domain"/>
    <property type="match status" value="1"/>
</dbReference>
<dbReference type="InterPro" id="IPR013848">
    <property type="entry name" value="Methylthiotransferase_N"/>
</dbReference>
<dbReference type="InterPro" id="IPR006638">
    <property type="entry name" value="Elp3/MiaA/NifB-like_rSAM"/>
</dbReference>
<dbReference type="PANTHER" id="PTHR43020">
    <property type="entry name" value="CDK5 REGULATORY SUBUNIT-ASSOCIATED PROTEIN 1"/>
    <property type="match status" value="1"/>
</dbReference>
<dbReference type="PROSITE" id="PS50926">
    <property type="entry name" value="TRAM"/>
    <property type="match status" value="1"/>
</dbReference>
<dbReference type="SFLD" id="SFLDG01061">
    <property type="entry name" value="methylthiotransferase"/>
    <property type="match status" value="1"/>
</dbReference>
<dbReference type="NCBIfam" id="TIGR00089">
    <property type="entry name" value="MiaB/RimO family radical SAM methylthiotransferase"/>
    <property type="match status" value="1"/>
</dbReference>
<name>A0A1F5R449_9BACT</name>
<dbReference type="Proteomes" id="UP000177230">
    <property type="component" value="Unassembled WGS sequence"/>
</dbReference>
<keyword evidence="6" id="KW-0479">Metal-binding</keyword>
<reference evidence="16 17" key="1">
    <citation type="journal article" date="2016" name="Nat. Commun.">
        <title>Thousands of microbial genomes shed light on interconnected biogeochemical processes in an aquifer system.</title>
        <authorList>
            <person name="Anantharaman K."/>
            <person name="Brown C.T."/>
            <person name="Hug L.A."/>
            <person name="Sharon I."/>
            <person name="Castelle C.J."/>
            <person name="Probst A.J."/>
            <person name="Thomas B.C."/>
            <person name="Singh A."/>
            <person name="Wilkins M.J."/>
            <person name="Karaoz U."/>
            <person name="Brodie E.L."/>
            <person name="Williams K.H."/>
            <person name="Hubbard S.S."/>
            <person name="Banfield J.F."/>
        </authorList>
    </citation>
    <scope>NUCLEOTIDE SEQUENCE [LARGE SCALE GENOMIC DNA]</scope>
</reference>
<dbReference type="SFLD" id="SFLDS00029">
    <property type="entry name" value="Radical_SAM"/>
    <property type="match status" value="1"/>
</dbReference>
<dbReference type="SFLD" id="SFLDG01082">
    <property type="entry name" value="B12-binding_domain_containing"/>
    <property type="match status" value="1"/>
</dbReference>
<dbReference type="NCBIfam" id="TIGR01574">
    <property type="entry name" value="miaB-methiolase"/>
    <property type="match status" value="1"/>
</dbReference>
<dbReference type="GO" id="GO:0035597">
    <property type="term" value="F:tRNA-2-methylthio-N(6)-dimethylallyladenosine(37) synthase activity"/>
    <property type="evidence" value="ECO:0007669"/>
    <property type="project" value="UniProtKB-EC"/>
</dbReference>
<dbReference type="EMBL" id="MFFM01000044">
    <property type="protein sequence ID" value="OGF09238.1"/>
    <property type="molecule type" value="Genomic_DNA"/>
</dbReference>
<protein>
    <recommendedName>
        <fullName evidence="10">tRNA-2-methylthio-N(6)-dimethylallyladenosine synthase</fullName>
        <ecNumber evidence="9">2.8.4.3</ecNumber>
    </recommendedName>
    <alternativeName>
        <fullName evidence="12">(Dimethylallyl)adenosine tRNA methylthiotransferase MiaB</fullName>
    </alternativeName>
    <alternativeName>
        <fullName evidence="11">tRNA-i(6)A37 methylthiotransferase</fullName>
    </alternativeName>
</protein>
<evidence type="ECO:0000256" key="1">
    <source>
        <dbReference type="ARBA" id="ARBA00001966"/>
    </source>
</evidence>
<dbReference type="GO" id="GO:0005829">
    <property type="term" value="C:cytosol"/>
    <property type="evidence" value="ECO:0007669"/>
    <property type="project" value="TreeGrafter"/>
</dbReference>
<proteinExistence type="predicted"/>
<dbReference type="InterPro" id="IPR023404">
    <property type="entry name" value="rSAM_horseshoe"/>
</dbReference>
<dbReference type="Pfam" id="PF04055">
    <property type="entry name" value="Radical_SAM"/>
    <property type="match status" value="1"/>
</dbReference>
<dbReference type="Gene3D" id="3.40.50.12160">
    <property type="entry name" value="Methylthiotransferase, N-terminal domain"/>
    <property type="match status" value="1"/>
</dbReference>
<dbReference type="FunFam" id="3.40.50.12160:FF:000003">
    <property type="entry name" value="CDK5 regulatory subunit-associated protein 1"/>
    <property type="match status" value="1"/>
</dbReference>
<comment type="caution">
    <text evidence="16">The sequence shown here is derived from an EMBL/GenBank/DDBJ whole genome shotgun (WGS) entry which is preliminary data.</text>
</comment>
<dbReference type="InterPro" id="IPR002792">
    <property type="entry name" value="TRAM_dom"/>
</dbReference>
<comment type="function">
    <text evidence="2">Catalyzes the methylthiolation of N6-(dimethylallyl)adenosine (i(6)A), leading to the formation of 2-methylthio-N6-(dimethylallyl)adenosine (ms(2)i(6)A) at position 37 in tRNAs that read codons beginning with uridine.</text>
</comment>
<keyword evidence="4 16" id="KW-0808">Transferase</keyword>
<dbReference type="PROSITE" id="PS01278">
    <property type="entry name" value="MTTASE_RADICAL"/>
    <property type="match status" value="1"/>
</dbReference>
<evidence type="ECO:0000256" key="8">
    <source>
        <dbReference type="ARBA" id="ARBA00023014"/>
    </source>
</evidence>
<dbReference type="EC" id="2.8.4.3" evidence="9"/>
<evidence type="ECO:0000259" key="15">
    <source>
        <dbReference type="PROSITE" id="PS51918"/>
    </source>
</evidence>
<evidence type="ECO:0000256" key="10">
    <source>
        <dbReference type="ARBA" id="ARBA00068570"/>
    </source>
</evidence>
<organism evidence="16 17">
    <name type="scientific">Candidatus Edwardsbacteria bacterium GWF2_54_11</name>
    <dbReference type="NCBI Taxonomy" id="1817851"/>
    <lineage>
        <taxon>Bacteria</taxon>
        <taxon>Candidatus Edwardsiibacteriota</taxon>
    </lineage>
</organism>
<evidence type="ECO:0000256" key="5">
    <source>
        <dbReference type="ARBA" id="ARBA00022691"/>
    </source>
</evidence>
<evidence type="ECO:0000259" key="14">
    <source>
        <dbReference type="PROSITE" id="PS51449"/>
    </source>
</evidence>
<keyword evidence="3" id="KW-0004">4Fe-4S</keyword>
<dbReference type="GO" id="GO:0051539">
    <property type="term" value="F:4 iron, 4 sulfur cluster binding"/>
    <property type="evidence" value="ECO:0007669"/>
    <property type="project" value="UniProtKB-KW"/>
</dbReference>
<evidence type="ECO:0000313" key="17">
    <source>
        <dbReference type="Proteomes" id="UP000177230"/>
    </source>
</evidence>
<evidence type="ECO:0000259" key="13">
    <source>
        <dbReference type="PROSITE" id="PS50926"/>
    </source>
</evidence>
<accession>A0A1F5R449</accession>
<dbReference type="InterPro" id="IPR020612">
    <property type="entry name" value="Methylthiotransferase_CS"/>
</dbReference>
<dbReference type="PANTHER" id="PTHR43020:SF2">
    <property type="entry name" value="MITOCHONDRIAL TRNA METHYLTHIOTRANSFERASE CDK5RAP1"/>
    <property type="match status" value="1"/>
</dbReference>
<keyword evidence="8" id="KW-0411">Iron-sulfur</keyword>
<evidence type="ECO:0000256" key="2">
    <source>
        <dbReference type="ARBA" id="ARBA00003234"/>
    </source>
</evidence>
<dbReference type="Pfam" id="PF00919">
    <property type="entry name" value="UPF0004"/>
    <property type="match status" value="1"/>
</dbReference>
<comment type="cofactor">
    <cofactor evidence="1">
        <name>[4Fe-4S] cluster</name>
        <dbReference type="ChEBI" id="CHEBI:49883"/>
    </cofactor>
</comment>
<dbReference type="Pfam" id="PF01938">
    <property type="entry name" value="TRAM"/>
    <property type="match status" value="1"/>
</dbReference>
<evidence type="ECO:0000256" key="7">
    <source>
        <dbReference type="ARBA" id="ARBA00023004"/>
    </source>
</evidence>
<dbReference type="FunFam" id="3.80.30.20:FF:000001">
    <property type="entry name" value="tRNA-2-methylthio-N(6)-dimethylallyladenosine synthase 2"/>
    <property type="match status" value="1"/>
</dbReference>
<dbReference type="PROSITE" id="PS51449">
    <property type="entry name" value="MTTASE_N"/>
    <property type="match status" value="1"/>
</dbReference>
<feature type="domain" description="MTTase N-terminal" evidence="14">
    <location>
        <begin position="4"/>
        <end position="120"/>
    </location>
</feature>
<dbReference type="InterPro" id="IPR007197">
    <property type="entry name" value="rSAM"/>
</dbReference>
<keyword evidence="5" id="KW-0949">S-adenosyl-L-methionine</keyword>
<keyword evidence="7" id="KW-0408">Iron</keyword>
<evidence type="ECO:0000256" key="3">
    <source>
        <dbReference type="ARBA" id="ARBA00022485"/>
    </source>
</evidence>
<dbReference type="AlphaFoldDB" id="A0A1F5R449"/>
<evidence type="ECO:0000256" key="11">
    <source>
        <dbReference type="ARBA" id="ARBA00080698"/>
    </source>
</evidence>
<dbReference type="SUPFAM" id="SSF102114">
    <property type="entry name" value="Radical SAM enzymes"/>
    <property type="match status" value="1"/>
</dbReference>
<dbReference type="SMART" id="SM00729">
    <property type="entry name" value="Elp3"/>
    <property type="match status" value="1"/>
</dbReference>
<dbReference type="PROSITE" id="PS51918">
    <property type="entry name" value="RADICAL_SAM"/>
    <property type="match status" value="1"/>
</dbReference>
<dbReference type="GO" id="GO:0046872">
    <property type="term" value="F:metal ion binding"/>
    <property type="evidence" value="ECO:0007669"/>
    <property type="project" value="UniProtKB-KW"/>
</dbReference>
<dbReference type="InterPro" id="IPR058240">
    <property type="entry name" value="rSAM_sf"/>
</dbReference>
<evidence type="ECO:0000256" key="4">
    <source>
        <dbReference type="ARBA" id="ARBA00022679"/>
    </source>
</evidence>
<dbReference type="InterPro" id="IPR005839">
    <property type="entry name" value="Methylthiotransferase"/>
</dbReference>
<evidence type="ECO:0000256" key="9">
    <source>
        <dbReference type="ARBA" id="ARBA00033765"/>
    </source>
</evidence>
<evidence type="ECO:0000313" key="16">
    <source>
        <dbReference type="EMBL" id="OGF09238.1"/>
    </source>
</evidence>
<evidence type="ECO:0000256" key="12">
    <source>
        <dbReference type="ARBA" id="ARBA00081141"/>
    </source>
</evidence>
<gene>
    <name evidence="16" type="ORF">A2024_05200</name>
</gene>
<feature type="domain" description="Radical SAM core" evidence="15">
    <location>
        <begin position="143"/>
        <end position="370"/>
    </location>
</feature>
<sequence>MLNLIYYMETYGCQMNLYDSAAVRTLLDQAGCRETEDPEQAQLVVINSCAVRGHAEERVLGRVGELKSWKRRSPGRLMILMGCVGQENGQNLLDRFRQLDLVLGTERYREIVPHLQSLLKTGARAAITGLEKAGPDLSIIPRFEKQVGAFLAVMRGCDNFCSYCIVPYVRGREYSRTSGDILGEIKCLAERGIKEITLVGQNVNSYLSAGTDFPGLLAQAADVPGLERLRFITSHPKDCGIKLLETMAGNQKICRHLHLPLQSGSDRVLAQMNRKYTLGQYREIVSTARKLMPDLVLTSDLIAGFPGESEEDFKMTLDVMQDIRFDSAFTYKYSIRPGTKAAQMPGQLAEDVRQDRLARMISLQQKISQESNQADIGKTFIVLVEKAVPKRGQMMGRSPGNKPVAFDCASGVSPGDIVKVTVNKATQSTLTGSRRNCP</sequence>
<dbReference type="InterPro" id="IPR006463">
    <property type="entry name" value="MiaB_methiolase"/>
</dbReference>
<dbReference type="CDD" id="cd01335">
    <property type="entry name" value="Radical_SAM"/>
    <property type="match status" value="1"/>
</dbReference>
<dbReference type="SFLD" id="SFLDF00273">
    <property type="entry name" value="(dimethylallyl)adenosine_tRNA"/>
    <property type="match status" value="1"/>
</dbReference>
<dbReference type="InterPro" id="IPR038135">
    <property type="entry name" value="Methylthiotransferase_N_sf"/>
</dbReference>
<feature type="domain" description="TRAM" evidence="13">
    <location>
        <begin position="373"/>
        <end position="436"/>
    </location>
</feature>